<evidence type="ECO:0000313" key="7">
    <source>
        <dbReference type="EMBL" id="KZP28823.1"/>
    </source>
</evidence>
<keyword evidence="2" id="KW-0342">GTP-binding</keyword>
<feature type="region of interest" description="Disordered" evidence="5">
    <location>
        <begin position="164"/>
        <end position="195"/>
    </location>
</feature>
<dbReference type="PANTHER" id="PTHR45709">
    <property type="entry name" value="LARGE SUBUNIT GTPASE 1 HOMOLOG-RELATED"/>
    <property type="match status" value="1"/>
</dbReference>
<feature type="region of interest" description="Disordered" evidence="5">
    <location>
        <begin position="1"/>
        <end position="65"/>
    </location>
</feature>
<dbReference type="InterPro" id="IPR006073">
    <property type="entry name" value="GTP-bd"/>
</dbReference>
<protein>
    <recommendedName>
        <fullName evidence="4">Guanine nucleotide-binding protein-like 1</fullName>
    </recommendedName>
</protein>
<feature type="compositionally biased region" description="Acidic residues" evidence="5">
    <location>
        <begin position="592"/>
        <end position="607"/>
    </location>
</feature>
<keyword evidence="1" id="KW-0547">Nucleotide-binding</keyword>
<reference evidence="7" key="1">
    <citation type="journal article" date="2016" name="Mol. Biol. Evol.">
        <title>Comparative Genomics of Early-Diverging Mushroom-Forming Fungi Provides Insights into the Origins of Lignocellulose Decay Capabilities.</title>
        <authorList>
            <person name="Nagy L.G."/>
            <person name="Riley R."/>
            <person name="Tritt A."/>
            <person name="Adam C."/>
            <person name="Daum C."/>
            <person name="Floudas D."/>
            <person name="Sun H."/>
            <person name="Yadav J.S."/>
            <person name="Pangilinan J."/>
            <person name="Larsson K.H."/>
            <person name="Matsuura K."/>
            <person name="Barry K."/>
            <person name="Labutti K."/>
            <person name="Kuo R."/>
            <person name="Ohm R.A."/>
            <person name="Bhattacharya S.S."/>
            <person name="Shirouzu T."/>
            <person name="Yoshinaga Y."/>
            <person name="Martin F.M."/>
            <person name="Grigoriev I.V."/>
            <person name="Hibbett D.S."/>
        </authorList>
    </citation>
    <scope>NUCLEOTIDE SEQUENCE [LARGE SCALE GENOMIC DNA]</scope>
    <source>
        <strain evidence="7">CBS 109695</strain>
    </source>
</reference>
<dbReference type="EMBL" id="KV417501">
    <property type="protein sequence ID" value="KZP28823.1"/>
    <property type="molecule type" value="Genomic_DNA"/>
</dbReference>
<evidence type="ECO:0000256" key="1">
    <source>
        <dbReference type="ARBA" id="ARBA00022741"/>
    </source>
</evidence>
<evidence type="ECO:0000256" key="3">
    <source>
        <dbReference type="ARBA" id="ARBA00037770"/>
    </source>
</evidence>
<dbReference type="Gene3D" id="3.40.50.300">
    <property type="entry name" value="P-loop containing nucleotide triphosphate hydrolases"/>
    <property type="match status" value="1"/>
</dbReference>
<dbReference type="InterPro" id="IPR027417">
    <property type="entry name" value="P-loop_NTPase"/>
</dbReference>
<dbReference type="SUPFAM" id="SSF52540">
    <property type="entry name" value="P-loop containing nucleoside triphosphate hydrolases"/>
    <property type="match status" value="1"/>
</dbReference>
<feature type="compositionally biased region" description="Acidic residues" evidence="5">
    <location>
        <begin position="168"/>
        <end position="177"/>
    </location>
</feature>
<dbReference type="GO" id="GO:0005525">
    <property type="term" value="F:GTP binding"/>
    <property type="evidence" value="ECO:0007669"/>
    <property type="project" value="UniProtKB-KW"/>
</dbReference>
<feature type="compositionally biased region" description="Acidic residues" evidence="5">
    <location>
        <begin position="616"/>
        <end position="638"/>
    </location>
</feature>
<evidence type="ECO:0000256" key="2">
    <source>
        <dbReference type="ARBA" id="ARBA00023134"/>
    </source>
</evidence>
<evidence type="ECO:0000259" key="6">
    <source>
        <dbReference type="Pfam" id="PF01926"/>
    </source>
</evidence>
<dbReference type="PANTHER" id="PTHR45709:SF3">
    <property type="entry name" value="GUANINE NUCLEOTIDE-BINDING PROTEIN-LIKE 1"/>
    <property type="match status" value="1"/>
</dbReference>
<feature type="domain" description="G" evidence="6">
    <location>
        <begin position="393"/>
        <end position="467"/>
    </location>
</feature>
<name>A0A166RZ91_9AGAM</name>
<feature type="compositionally biased region" description="Basic residues" evidence="5">
    <location>
        <begin position="35"/>
        <end position="44"/>
    </location>
</feature>
<organism evidence="7">
    <name type="scientific">Athelia psychrophila</name>
    <dbReference type="NCBI Taxonomy" id="1759441"/>
    <lineage>
        <taxon>Eukaryota</taxon>
        <taxon>Fungi</taxon>
        <taxon>Dikarya</taxon>
        <taxon>Basidiomycota</taxon>
        <taxon>Agaricomycotina</taxon>
        <taxon>Agaricomycetes</taxon>
        <taxon>Agaricomycetidae</taxon>
        <taxon>Atheliales</taxon>
        <taxon>Atheliaceae</taxon>
        <taxon>Athelia</taxon>
    </lineage>
</organism>
<feature type="region of interest" description="Disordered" evidence="5">
    <location>
        <begin position="356"/>
        <end position="384"/>
    </location>
</feature>
<dbReference type="OrthoDB" id="61815at2759"/>
<dbReference type="InterPro" id="IPR043358">
    <property type="entry name" value="GNL1-like"/>
</dbReference>
<sequence length="670" mass="74711">MPRRKITATKQLKADRQHKRAVKRGDAPPPDPLAKKTKRTRKSTLARLAQRNPLDPSLQSSQRAIESSRKLQSAFIKLPPSFLEDSKRLASILPLPRPIPAEAALLASGQTGGEDLDLAGQLTCPRRPKWRFDMTKIEVEKNEEGLFKKWIDQMDQIVEDWQKGPEEEAKDGEDDAKEEAKVEVAPEPTNEMPRSPTYYERNLEVWRQLWRVVEISQIILVLLDSRCPLLHFPPSLSAYLSDRKVILVLTKVDIAGAARATAWTHYLNEHYPGRRVVQVEAYAEKVVSAQHQGRTRYEPHLRQTFKERLIDAIREVHAELMVPPERIRDDPEKVARWKAPTRRDIDWEGVAKAGGGQVGSAVGGAVVPKPKDGDVDTAGPEPASDAVEPEFLTIGLIGQPNVGKSSLLNALFGTHKVRASKTPGKTKHFQTLFWTPDVRLVDCPGLVMPNLVHMEMQVLSSILPISRVAAIPACIHYMGKYLPLERIFKLSHPSLAEAPVEDKRTWREGTRPATDTKKALAWTTMDVLTAYADQKGWVTAQAGRPDVGRAGNAILRAVAESRVKWAFWPPGTDTAALSSEADDGVWIPQAVGEEEDGDMESEDDEDELRSSGEGSADPEEEQSDVGEDEEEEEEEEEEPVRVGVGRFGALVLDEDEDEDADEDQGEDEEE</sequence>
<evidence type="ECO:0000256" key="5">
    <source>
        <dbReference type="SAM" id="MobiDB-lite"/>
    </source>
</evidence>
<comment type="function">
    <text evidence="3">Possible regulatory or functional link with the histocompatibility cluster.</text>
</comment>
<dbReference type="Pfam" id="PF01926">
    <property type="entry name" value="MMR_HSR1"/>
    <property type="match status" value="1"/>
</dbReference>
<feature type="region of interest" description="Disordered" evidence="5">
    <location>
        <begin position="591"/>
        <end position="670"/>
    </location>
</feature>
<dbReference type="GO" id="GO:0003924">
    <property type="term" value="F:GTPase activity"/>
    <property type="evidence" value="ECO:0007669"/>
    <property type="project" value="InterPro"/>
</dbReference>
<dbReference type="STRING" id="436010.A0A166RZ91"/>
<proteinExistence type="predicted"/>
<feature type="compositionally biased region" description="Acidic residues" evidence="5">
    <location>
        <begin position="652"/>
        <end position="670"/>
    </location>
</feature>
<accession>A0A166RZ91</accession>
<gene>
    <name evidence="7" type="ORF">FIBSPDRAFT_917507</name>
</gene>
<dbReference type="AlphaFoldDB" id="A0A166RZ91"/>
<keyword evidence="7" id="KW-0378">Hydrolase</keyword>
<evidence type="ECO:0000256" key="4">
    <source>
        <dbReference type="ARBA" id="ARBA00039902"/>
    </source>
</evidence>